<keyword evidence="5" id="KW-1185">Reference proteome</keyword>
<feature type="region of interest" description="Disordered" evidence="2">
    <location>
        <begin position="91"/>
        <end position="223"/>
    </location>
</feature>
<feature type="domain" description="Remorin C-terminal" evidence="3">
    <location>
        <begin position="219"/>
        <end position="321"/>
    </location>
</feature>
<reference evidence="4 5" key="1">
    <citation type="submission" date="2018-10" db="EMBL/GenBank/DDBJ databases">
        <title>A high-quality apple genome assembly.</title>
        <authorList>
            <person name="Hu J."/>
        </authorList>
    </citation>
    <scope>NUCLEOTIDE SEQUENCE [LARGE SCALE GENOMIC DNA]</scope>
    <source>
        <strain evidence="5">cv. HFTH1</strain>
        <tissue evidence="4">Young leaf</tissue>
    </source>
</reference>
<dbReference type="Proteomes" id="UP000290289">
    <property type="component" value="Chromosome 13"/>
</dbReference>
<dbReference type="InterPro" id="IPR005516">
    <property type="entry name" value="Remorin_C"/>
</dbReference>
<organism evidence="4 5">
    <name type="scientific">Malus domestica</name>
    <name type="common">Apple</name>
    <name type="synonym">Pyrus malus</name>
    <dbReference type="NCBI Taxonomy" id="3750"/>
    <lineage>
        <taxon>Eukaryota</taxon>
        <taxon>Viridiplantae</taxon>
        <taxon>Streptophyta</taxon>
        <taxon>Embryophyta</taxon>
        <taxon>Tracheophyta</taxon>
        <taxon>Spermatophyta</taxon>
        <taxon>Magnoliopsida</taxon>
        <taxon>eudicotyledons</taxon>
        <taxon>Gunneridae</taxon>
        <taxon>Pentapetalae</taxon>
        <taxon>rosids</taxon>
        <taxon>fabids</taxon>
        <taxon>Rosales</taxon>
        <taxon>Rosaceae</taxon>
        <taxon>Amygdaloideae</taxon>
        <taxon>Maleae</taxon>
        <taxon>Malus</taxon>
    </lineage>
</organism>
<evidence type="ECO:0000256" key="2">
    <source>
        <dbReference type="SAM" id="MobiDB-lite"/>
    </source>
</evidence>
<comment type="similarity">
    <text evidence="1">Belongs to the remorin family.</text>
</comment>
<dbReference type="PANTHER" id="PTHR31471">
    <property type="entry name" value="OS02G0116800 PROTEIN"/>
    <property type="match status" value="1"/>
</dbReference>
<protein>
    <recommendedName>
        <fullName evidence="3">Remorin C-terminal domain-containing protein</fullName>
    </recommendedName>
</protein>
<evidence type="ECO:0000313" key="5">
    <source>
        <dbReference type="Proteomes" id="UP000290289"/>
    </source>
</evidence>
<dbReference type="AlphaFoldDB" id="A0A498IBF1"/>
<proteinExistence type="inferred from homology"/>
<evidence type="ECO:0000256" key="1">
    <source>
        <dbReference type="ARBA" id="ARBA00005711"/>
    </source>
</evidence>
<feature type="compositionally biased region" description="Basic and acidic residues" evidence="2">
    <location>
        <begin position="200"/>
        <end position="209"/>
    </location>
</feature>
<feature type="region of interest" description="Disordered" evidence="2">
    <location>
        <begin position="13"/>
        <end position="46"/>
    </location>
</feature>
<dbReference type="EMBL" id="RDQH01000339">
    <property type="protein sequence ID" value="RXH79492.1"/>
    <property type="molecule type" value="Genomic_DNA"/>
</dbReference>
<comment type="caution">
    <text evidence="4">The sequence shown here is derived from an EMBL/GenBank/DDBJ whole genome shotgun (WGS) entry which is preliminary data.</text>
</comment>
<feature type="compositionally biased region" description="Polar residues" evidence="2">
    <location>
        <begin position="210"/>
        <end position="221"/>
    </location>
</feature>
<gene>
    <name evidence="4" type="ORF">DVH24_040639</name>
</gene>
<evidence type="ECO:0000259" key="3">
    <source>
        <dbReference type="Pfam" id="PF03763"/>
    </source>
</evidence>
<feature type="compositionally biased region" description="Basic and acidic residues" evidence="2">
    <location>
        <begin position="91"/>
        <end position="121"/>
    </location>
</feature>
<dbReference type="PANTHER" id="PTHR31471:SF51">
    <property type="entry name" value="REMORIN FAMILY PROTEIN"/>
    <property type="match status" value="1"/>
</dbReference>
<feature type="compositionally biased region" description="Basic and acidic residues" evidence="2">
    <location>
        <begin position="134"/>
        <end position="143"/>
    </location>
</feature>
<sequence>MEPFVNQIRVRFSGAGQEKTEESGSVYGRRIPPQKTESFKEKRKTQNWFQRRLSGQTSQDYDASNAMKHATAVGAAAFAVKSIEDSAISDKKRTGYERKPTLERIKSGREETTISKPESGRFSKIFSGGGSTKRTPEREDPHGKAPMSIATTGKNPEKAVLPAPSIKKTPTFADKQSNSAGGVNPETAAPKPNLSTTMKPESHWNETRRPSSTGPGTTKTQADIWEETEIARLKERHEKINATILAWEKKKKKKSTNHLHKIESEVERKRAKALQKFSSEMETIKQIAQGARAEAEERHRKEVLKVKEKANAMRTTGKAPKTCFCL</sequence>
<accession>A0A498IBF1</accession>
<name>A0A498IBF1_MALDO</name>
<evidence type="ECO:0000313" key="4">
    <source>
        <dbReference type="EMBL" id="RXH79492.1"/>
    </source>
</evidence>
<dbReference type="Pfam" id="PF03763">
    <property type="entry name" value="Remorin_C"/>
    <property type="match status" value="1"/>
</dbReference>